<dbReference type="EMBL" id="GGFM01012473">
    <property type="protein sequence ID" value="MBW33224.1"/>
    <property type="molecule type" value="Transcribed_RNA"/>
</dbReference>
<reference evidence="1" key="1">
    <citation type="submission" date="2018-01" db="EMBL/GenBank/DDBJ databases">
        <title>An insight into the sialome of Amazonian anophelines.</title>
        <authorList>
            <person name="Ribeiro J.M."/>
            <person name="Scarpassa V."/>
            <person name="Calvo E."/>
        </authorList>
    </citation>
    <scope>NUCLEOTIDE SEQUENCE</scope>
    <source>
        <tissue evidence="1">Salivary glands</tissue>
    </source>
</reference>
<proteinExistence type="predicted"/>
<accession>A0A2M3ZXE4</accession>
<sequence>MFSLFFFSFRFFIRWLTRLSLFLSTALSLPLLLSLCLQQRQLLPYRFPNNSLAQSAQILRDLLRTQFVIATLHRARTV</sequence>
<protein>
    <submittedName>
        <fullName evidence="1">Putative secreted peptide</fullName>
    </submittedName>
</protein>
<dbReference type="AlphaFoldDB" id="A0A2M3ZXE4"/>
<evidence type="ECO:0000313" key="1">
    <source>
        <dbReference type="EMBL" id="MBW33224.1"/>
    </source>
</evidence>
<name>A0A2M3ZXE4_9DIPT</name>
<organism evidence="1">
    <name type="scientific">Anopheles braziliensis</name>
    <dbReference type="NCBI Taxonomy" id="58242"/>
    <lineage>
        <taxon>Eukaryota</taxon>
        <taxon>Metazoa</taxon>
        <taxon>Ecdysozoa</taxon>
        <taxon>Arthropoda</taxon>
        <taxon>Hexapoda</taxon>
        <taxon>Insecta</taxon>
        <taxon>Pterygota</taxon>
        <taxon>Neoptera</taxon>
        <taxon>Endopterygota</taxon>
        <taxon>Diptera</taxon>
        <taxon>Nematocera</taxon>
        <taxon>Culicoidea</taxon>
        <taxon>Culicidae</taxon>
        <taxon>Anophelinae</taxon>
        <taxon>Anopheles</taxon>
    </lineage>
</organism>